<dbReference type="WBParaSite" id="Pan_g3438.t1">
    <property type="protein sequence ID" value="Pan_g3438.t1"/>
    <property type="gene ID" value="Pan_g3438"/>
</dbReference>
<protein>
    <submittedName>
        <fullName evidence="3">MARVEL domain-containing protein</fullName>
    </submittedName>
</protein>
<dbReference type="AlphaFoldDB" id="A0A7E4VV11"/>
<reference evidence="2" key="1">
    <citation type="journal article" date="2013" name="Genetics">
        <title>The draft genome and transcriptome of Panagrellus redivivus are shaped by the harsh demands of a free-living lifestyle.</title>
        <authorList>
            <person name="Srinivasan J."/>
            <person name="Dillman A.R."/>
            <person name="Macchietto M.G."/>
            <person name="Heikkinen L."/>
            <person name="Lakso M."/>
            <person name="Fracchia K.M."/>
            <person name="Antoshechkin I."/>
            <person name="Mortazavi A."/>
            <person name="Wong G."/>
            <person name="Sternberg P.W."/>
        </authorList>
    </citation>
    <scope>NUCLEOTIDE SEQUENCE [LARGE SCALE GENOMIC DNA]</scope>
    <source>
        <strain evidence="2">MT8872</strain>
    </source>
</reference>
<feature type="transmembrane region" description="Helical" evidence="1">
    <location>
        <begin position="127"/>
        <end position="147"/>
    </location>
</feature>
<feature type="transmembrane region" description="Helical" evidence="1">
    <location>
        <begin position="50"/>
        <end position="70"/>
    </location>
</feature>
<keyword evidence="2" id="KW-1185">Reference proteome</keyword>
<reference evidence="3" key="2">
    <citation type="submission" date="2020-10" db="UniProtKB">
        <authorList>
            <consortium name="WormBaseParasite"/>
        </authorList>
    </citation>
    <scope>IDENTIFICATION</scope>
</reference>
<organism evidence="2 3">
    <name type="scientific">Panagrellus redivivus</name>
    <name type="common">Microworm</name>
    <dbReference type="NCBI Taxonomy" id="6233"/>
    <lineage>
        <taxon>Eukaryota</taxon>
        <taxon>Metazoa</taxon>
        <taxon>Ecdysozoa</taxon>
        <taxon>Nematoda</taxon>
        <taxon>Chromadorea</taxon>
        <taxon>Rhabditida</taxon>
        <taxon>Tylenchina</taxon>
        <taxon>Panagrolaimomorpha</taxon>
        <taxon>Panagrolaimoidea</taxon>
        <taxon>Panagrolaimidae</taxon>
        <taxon>Panagrellus</taxon>
    </lineage>
</organism>
<evidence type="ECO:0000313" key="2">
    <source>
        <dbReference type="Proteomes" id="UP000492821"/>
    </source>
</evidence>
<dbReference type="Proteomes" id="UP000492821">
    <property type="component" value="Unassembled WGS sequence"/>
</dbReference>
<feature type="transmembrane region" description="Helical" evidence="1">
    <location>
        <begin position="20"/>
        <end position="38"/>
    </location>
</feature>
<proteinExistence type="predicted"/>
<sequence>MFRSSEPLVDKIEYRTVFGIHVRLLADLIALISIFVQSYLGSKVAGDEDFWWAIAGPLLSIVAAVLVIAADRYEKAWLYLPFLIAKVITVIGVCLATLFTALCLIADEDFWQEVVEMEKTKSDWYTMVPFIVILACILAIVAELYCLSVVTRARKYMIHEVEGRSLPTTAPASPESKKLTDSA</sequence>
<keyword evidence="1" id="KW-1133">Transmembrane helix</keyword>
<name>A0A7E4VV11_PANRE</name>
<evidence type="ECO:0000313" key="3">
    <source>
        <dbReference type="WBParaSite" id="Pan_g3438.t1"/>
    </source>
</evidence>
<keyword evidence="1" id="KW-0472">Membrane</keyword>
<evidence type="ECO:0000256" key="1">
    <source>
        <dbReference type="SAM" id="Phobius"/>
    </source>
</evidence>
<feature type="transmembrane region" description="Helical" evidence="1">
    <location>
        <begin position="82"/>
        <end position="107"/>
    </location>
</feature>
<keyword evidence="1" id="KW-0812">Transmembrane</keyword>
<accession>A0A7E4VV11</accession>